<sequence length="387" mass="42568">MTQPQNLPTLTEPTPLPTEPALTGPTQGLAPRMLVIEHTYAEGTCLEGTRRSDDLYATLRSLGWLWRGSVGDFRLQASQDRPAKRGAIERTVAALRAAGFAVEVRIGTTPRPAPEAEVDRAVRAETRADRLTARAARLTGEAASREEAANRVLDHIPLGQPLLTDHYSYNGDRRRRERAHANMERSVALEREAGRTEAAAATAAAHMRHRHNPHTVANRIRTLTAALARYERELAALATNAQICVEARVRREGDLAEYVENAREQLSYWQRVRDAQIAAGEATNYSRDDISRGDLIRYEGGWYVVVRANAKSVSVPSPLTGGGATHTVRYEHLREHVTPDSPRWREVAVAAVLGARLMAHGGQLSDPEWKKVTDSVADQLGALSDPG</sequence>
<gene>
    <name evidence="2" type="ORF">PSU4_46920</name>
</gene>
<evidence type="ECO:0000256" key="1">
    <source>
        <dbReference type="SAM" id="MobiDB-lite"/>
    </source>
</evidence>
<evidence type="ECO:0000313" key="2">
    <source>
        <dbReference type="EMBL" id="GEL25738.1"/>
    </source>
</evidence>
<organism evidence="2 3">
    <name type="scientific">Pseudonocardia sulfidoxydans NBRC 16205</name>
    <dbReference type="NCBI Taxonomy" id="1223511"/>
    <lineage>
        <taxon>Bacteria</taxon>
        <taxon>Bacillati</taxon>
        <taxon>Actinomycetota</taxon>
        <taxon>Actinomycetes</taxon>
        <taxon>Pseudonocardiales</taxon>
        <taxon>Pseudonocardiaceae</taxon>
        <taxon>Pseudonocardia</taxon>
    </lineage>
</organism>
<dbReference type="Proteomes" id="UP000321685">
    <property type="component" value="Unassembled WGS sequence"/>
</dbReference>
<dbReference type="InterPro" id="IPR021944">
    <property type="entry name" value="DUF3560"/>
</dbReference>
<evidence type="ECO:0008006" key="4">
    <source>
        <dbReference type="Google" id="ProtNLM"/>
    </source>
</evidence>
<reference evidence="2 3" key="1">
    <citation type="submission" date="2019-07" db="EMBL/GenBank/DDBJ databases">
        <title>Whole genome shotgun sequence of Pseudonocardia sulfidoxydans NBRC 16205.</title>
        <authorList>
            <person name="Hosoyama A."/>
            <person name="Uohara A."/>
            <person name="Ohji S."/>
            <person name="Ichikawa N."/>
        </authorList>
    </citation>
    <scope>NUCLEOTIDE SEQUENCE [LARGE SCALE GENOMIC DNA]</scope>
    <source>
        <strain evidence="2 3">NBRC 16205</strain>
    </source>
</reference>
<accession>A0A511DRQ4</accession>
<dbReference type="EMBL" id="BJVJ01000062">
    <property type="protein sequence ID" value="GEL25738.1"/>
    <property type="molecule type" value="Genomic_DNA"/>
</dbReference>
<feature type="region of interest" description="Disordered" evidence="1">
    <location>
        <begin position="1"/>
        <end position="26"/>
    </location>
</feature>
<name>A0A511DRQ4_9PSEU</name>
<evidence type="ECO:0000313" key="3">
    <source>
        <dbReference type="Proteomes" id="UP000321685"/>
    </source>
</evidence>
<keyword evidence="3" id="KW-1185">Reference proteome</keyword>
<dbReference type="Pfam" id="PF12083">
    <property type="entry name" value="DUF3560"/>
    <property type="match status" value="1"/>
</dbReference>
<comment type="caution">
    <text evidence="2">The sequence shown here is derived from an EMBL/GenBank/DDBJ whole genome shotgun (WGS) entry which is preliminary data.</text>
</comment>
<dbReference type="OrthoDB" id="9803716at2"/>
<protein>
    <recommendedName>
        <fullName evidence="4">DUF3560 domain-containing protein</fullName>
    </recommendedName>
</protein>
<proteinExistence type="predicted"/>
<dbReference type="AlphaFoldDB" id="A0A511DRQ4"/>